<evidence type="ECO:0000313" key="1">
    <source>
        <dbReference type="EMBL" id="TNN22906.1"/>
    </source>
</evidence>
<sequence>MLSCLEHMYHDLGLVTEFNINPITLKRWLVRPGPSTTPPPGPPQQRLQLLYLSLSPSLSLSLSLSLPPCSSVFMTTIRTTPSITSATASA</sequence>
<proteinExistence type="predicted"/>
<gene>
    <name evidence="1" type="primary">Pde9a_3</name>
    <name evidence="1" type="ORF">EYF80_066978</name>
</gene>
<evidence type="ECO:0000313" key="2">
    <source>
        <dbReference type="Proteomes" id="UP000314294"/>
    </source>
</evidence>
<protein>
    <submittedName>
        <fullName evidence="1">High affinity cGMP-specific 3',5'-cyclic phosphodiesterase 9A</fullName>
    </submittedName>
</protein>
<name>A0A4Z2E200_9TELE</name>
<dbReference type="EMBL" id="SRLO01020561">
    <property type="protein sequence ID" value="TNN22906.1"/>
    <property type="molecule type" value="Genomic_DNA"/>
</dbReference>
<dbReference type="Proteomes" id="UP000314294">
    <property type="component" value="Unassembled WGS sequence"/>
</dbReference>
<accession>A0A4Z2E200</accession>
<comment type="caution">
    <text evidence="1">The sequence shown here is derived from an EMBL/GenBank/DDBJ whole genome shotgun (WGS) entry which is preliminary data.</text>
</comment>
<keyword evidence="2" id="KW-1185">Reference proteome</keyword>
<reference evidence="1 2" key="1">
    <citation type="submission" date="2019-03" db="EMBL/GenBank/DDBJ databases">
        <title>First draft genome of Liparis tanakae, snailfish: a comprehensive survey of snailfish specific genes.</title>
        <authorList>
            <person name="Kim W."/>
            <person name="Song I."/>
            <person name="Jeong J.-H."/>
            <person name="Kim D."/>
            <person name="Kim S."/>
            <person name="Ryu S."/>
            <person name="Song J.Y."/>
            <person name="Lee S.K."/>
        </authorList>
    </citation>
    <scope>NUCLEOTIDE SEQUENCE [LARGE SCALE GENOMIC DNA]</scope>
    <source>
        <tissue evidence="1">Muscle</tissue>
    </source>
</reference>
<organism evidence="1 2">
    <name type="scientific">Liparis tanakae</name>
    <name type="common">Tanaka's snailfish</name>
    <dbReference type="NCBI Taxonomy" id="230148"/>
    <lineage>
        <taxon>Eukaryota</taxon>
        <taxon>Metazoa</taxon>
        <taxon>Chordata</taxon>
        <taxon>Craniata</taxon>
        <taxon>Vertebrata</taxon>
        <taxon>Euteleostomi</taxon>
        <taxon>Actinopterygii</taxon>
        <taxon>Neopterygii</taxon>
        <taxon>Teleostei</taxon>
        <taxon>Neoteleostei</taxon>
        <taxon>Acanthomorphata</taxon>
        <taxon>Eupercaria</taxon>
        <taxon>Perciformes</taxon>
        <taxon>Cottioidei</taxon>
        <taxon>Cottales</taxon>
        <taxon>Liparidae</taxon>
        <taxon>Liparis</taxon>
    </lineage>
</organism>
<dbReference type="AlphaFoldDB" id="A0A4Z2E200"/>